<dbReference type="OrthoDB" id="9985779at2759"/>
<dbReference type="AlphaFoldDB" id="A0A9N9X988"/>
<dbReference type="SUPFAM" id="SSF49265">
    <property type="entry name" value="Fibronectin type III"/>
    <property type="match status" value="1"/>
</dbReference>
<dbReference type="InterPro" id="IPR003961">
    <property type="entry name" value="FN3_dom"/>
</dbReference>
<accession>A0A9N9X988</accession>
<gene>
    <name evidence="1" type="ORF">DIABBA_LOCUS1011</name>
</gene>
<protein>
    <submittedName>
        <fullName evidence="1">Uncharacterized protein</fullName>
    </submittedName>
</protein>
<proteinExistence type="predicted"/>
<dbReference type="EMBL" id="OU898276">
    <property type="protein sequence ID" value="CAG9826938.1"/>
    <property type="molecule type" value="Genomic_DNA"/>
</dbReference>
<name>A0A9N9X988_DIABA</name>
<dbReference type="CDD" id="cd00063">
    <property type="entry name" value="FN3"/>
    <property type="match status" value="1"/>
</dbReference>
<dbReference type="InterPro" id="IPR013783">
    <property type="entry name" value="Ig-like_fold"/>
</dbReference>
<reference evidence="1" key="1">
    <citation type="submission" date="2022-01" db="EMBL/GenBank/DDBJ databases">
        <authorList>
            <person name="King R."/>
        </authorList>
    </citation>
    <scope>NUCLEOTIDE SEQUENCE</scope>
</reference>
<keyword evidence="2" id="KW-1185">Reference proteome</keyword>
<sequence>MRWANDIKKIGGHNWKQVAQNRRHWIDLGEAYVQNPKPPQAPQNVTVGPLVKTNGSLNVLLKWTPPISDLPIERYKVFWSRRLQGAKALDSVLVQQQVLSKEDVLVNGVRLNNTRYADDIVVFADSLDGLKTIKSHILDISREYGQKGGLHPM</sequence>
<organism evidence="1 2">
    <name type="scientific">Diabrotica balteata</name>
    <name type="common">Banded cucumber beetle</name>
    <dbReference type="NCBI Taxonomy" id="107213"/>
    <lineage>
        <taxon>Eukaryota</taxon>
        <taxon>Metazoa</taxon>
        <taxon>Ecdysozoa</taxon>
        <taxon>Arthropoda</taxon>
        <taxon>Hexapoda</taxon>
        <taxon>Insecta</taxon>
        <taxon>Pterygota</taxon>
        <taxon>Neoptera</taxon>
        <taxon>Endopterygota</taxon>
        <taxon>Coleoptera</taxon>
        <taxon>Polyphaga</taxon>
        <taxon>Cucujiformia</taxon>
        <taxon>Chrysomeloidea</taxon>
        <taxon>Chrysomelidae</taxon>
        <taxon>Galerucinae</taxon>
        <taxon>Diabroticina</taxon>
        <taxon>Diabroticites</taxon>
        <taxon>Diabrotica</taxon>
    </lineage>
</organism>
<dbReference type="Gene3D" id="2.60.40.10">
    <property type="entry name" value="Immunoglobulins"/>
    <property type="match status" value="1"/>
</dbReference>
<dbReference type="Proteomes" id="UP001153709">
    <property type="component" value="Chromosome 1"/>
</dbReference>
<evidence type="ECO:0000313" key="2">
    <source>
        <dbReference type="Proteomes" id="UP001153709"/>
    </source>
</evidence>
<dbReference type="InterPro" id="IPR036116">
    <property type="entry name" value="FN3_sf"/>
</dbReference>
<evidence type="ECO:0000313" key="1">
    <source>
        <dbReference type="EMBL" id="CAG9826938.1"/>
    </source>
</evidence>